<dbReference type="GO" id="GO:0008483">
    <property type="term" value="F:transaminase activity"/>
    <property type="evidence" value="ECO:0007669"/>
    <property type="project" value="UniProtKB-KW"/>
</dbReference>
<dbReference type="AlphaFoldDB" id="A0A2N7WFF4"/>
<keyword evidence="5 8" id="KW-0808">Transferase</keyword>
<dbReference type="GO" id="GO:1901605">
    <property type="term" value="P:alpha-amino acid metabolic process"/>
    <property type="evidence" value="ECO:0007669"/>
    <property type="project" value="TreeGrafter"/>
</dbReference>
<dbReference type="GO" id="GO:0030170">
    <property type="term" value="F:pyridoxal phosphate binding"/>
    <property type="evidence" value="ECO:0007669"/>
    <property type="project" value="InterPro"/>
</dbReference>
<accession>A0A2N7WFF4</accession>
<dbReference type="PANTHER" id="PTHR42790:SF19">
    <property type="entry name" value="KYNURENINE_ALPHA-AMINOADIPATE AMINOTRANSFERASE, MITOCHONDRIAL"/>
    <property type="match status" value="1"/>
</dbReference>
<dbReference type="EMBL" id="PNYB01000001">
    <property type="protein sequence ID" value="PMS28189.1"/>
    <property type="molecule type" value="Genomic_DNA"/>
</dbReference>
<comment type="subunit">
    <text evidence="3">Homodimer.</text>
</comment>
<dbReference type="RefSeq" id="WP_102607779.1">
    <property type="nucleotide sequence ID" value="NZ_CADIKD010000005.1"/>
</dbReference>
<proteinExistence type="inferred from homology"/>
<dbReference type="FunFam" id="3.40.640.10:FF:000053">
    <property type="entry name" value="Aminotransferase, class I"/>
    <property type="match status" value="1"/>
</dbReference>
<name>A0A2N7WFF4_9BURK</name>
<gene>
    <name evidence="8" type="ORF">C0Z19_00125</name>
</gene>
<evidence type="ECO:0000256" key="3">
    <source>
        <dbReference type="ARBA" id="ARBA00011738"/>
    </source>
</evidence>
<dbReference type="PANTHER" id="PTHR42790">
    <property type="entry name" value="AMINOTRANSFERASE"/>
    <property type="match status" value="1"/>
</dbReference>
<organism evidence="8 9">
    <name type="scientific">Trinickia soli</name>
    <dbReference type="NCBI Taxonomy" id="380675"/>
    <lineage>
        <taxon>Bacteria</taxon>
        <taxon>Pseudomonadati</taxon>
        <taxon>Pseudomonadota</taxon>
        <taxon>Betaproteobacteria</taxon>
        <taxon>Burkholderiales</taxon>
        <taxon>Burkholderiaceae</taxon>
        <taxon>Trinickia</taxon>
    </lineage>
</organism>
<evidence type="ECO:0000256" key="1">
    <source>
        <dbReference type="ARBA" id="ARBA00001933"/>
    </source>
</evidence>
<sequence>MSETDTLLARRAVGAQSSAVRELLKYSRTPGIISLAGGIPAPDLFDIQGLEAALGEELRARTRDTFQYGMTEGEAGLRDQIATLAGKRGLHAGAHNVLVTTGSQQALDLVARVFLNPEDTIVVERPAYLAALQAFAFSEARMLSVPSGADGIDLDRVEALFASERVKAIYVVPNFANPSGGTLTLDRRRRLVELAARHRVLIFEDDPYGDLRLRGRALPSLFEIAGQTPGARDLVVYMSTFSKILSPGLRMGWMVIPDAYYSNVAIAKQAIDLHSCTLSQRIVERYLASGRLGERLPILRDAYAVRCEALCSSLERHLGDAIEFNRPDGGMFLWARFRDDVDASAVLARAIEAGVVFVPGSAFFVDEPQRNTLRLSYSTITPETADEAGRRLAIALEESVG</sequence>
<comment type="caution">
    <text evidence="8">The sequence shown here is derived from an EMBL/GenBank/DDBJ whole genome shotgun (WGS) entry which is preliminary data.</text>
</comment>
<evidence type="ECO:0000259" key="7">
    <source>
        <dbReference type="Pfam" id="PF00155"/>
    </source>
</evidence>
<evidence type="ECO:0000256" key="2">
    <source>
        <dbReference type="ARBA" id="ARBA00007441"/>
    </source>
</evidence>
<dbReference type="Proteomes" id="UP000235347">
    <property type="component" value="Unassembled WGS sequence"/>
</dbReference>
<dbReference type="InterPro" id="IPR050859">
    <property type="entry name" value="Class-I_PLP-dep_aminotransf"/>
</dbReference>
<dbReference type="SUPFAM" id="SSF53383">
    <property type="entry name" value="PLP-dependent transferases"/>
    <property type="match status" value="1"/>
</dbReference>
<dbReference type="InterPro" id="IPR015422">
    <property type="entry name" value="PyrdxlP-dep_Trfase_small"/>
</dbReference>
<keyword evidence="4 8" id="KW-0032">Aminotransferase</keyword>
<evidence type="ECO:0000256" key="6">
    <source>
        <dbReference type="ARBA" id="ARBA00022898"/>
    </source>
</evidence>
<evidence type="ECO:0000313" key="9">
    <source>
        <dbReference type="Proteomes" id="UP000235347"/>
    </source>
</evidence>
<dbReference type="Gene3D" id="3.90.1150.10">
    <property type="entry name" value="Aspartate Aminotransferase, domain 1"/>
    <property type="match status" value="1"/>
</dbReference>
<evidence type="ECO:0000256" key="5">
    <source>
        <dbReference type="ARBA" id="ARBA00022679"/>
    </source>
</evidence>
<comment type="similarity">
    <text evidence="2">Belongs to the class-I pyridoxal-phosphate-dependent aminotransferase family.</text>
</comment>
<feature type="domain" description="Aminotransferase class I/classII large" evidence="7">
    <location>
        <begin position="51"/>
        <end position="391"/>
    </location>
</feature>
<dbReference type="Pfam" id="PF00155">
    <property type="entry name" value="Aminotran_1_2"/>
    <property type="match status" value="1"/>
</dbReference>
<keyword evidence="6" id="KW-0663">Pyridoxal phosphate</keyword>
<keyword evidence="9" id="KW-1185">Reference proteome</keyword>
<dbReference type="Gene3D" id="3.40.640.10">
    <property type="entry name" value="Type I PLP-dependent aspartate aminotransferase-like (Major domain)"/>
    <property type="match status" value="1"/>
</dbReference>
<dbReference type="InterPro" id="IPR015424">
    <property type="entry name" value="PyrdxlP-dep_Trfase"/>
</dbReference>
<evidence type="ECO:0000313" key="8">
    <source>
        <dbReference type="EMBL" id="PMS28189.1"/>
    </source>
</evidence>
<evidence type="ECO:0000256" key="4">
    <source>
        <dbReference type="ARBA" id="ARBA00022576"/>
    </source>
</evidence>
<protein>
    <submittedName>
        <fullName evidence="8">PLP-dependent aminotransferase family protein</fullName>
    </submittedName>
</protein>
<reference evidence="8 9" key="1">
    <citation type="submission" date="2018-01" db="EMBL/GenBank/DDBJ databases">
        <title>Whole genome analyses suggest that Burkholderia sensu lato contains two further novel genera in the rhizoxinica-symbiotica group Mycetohabitans gen. nov., and Trinickia gen. nov.: implications for the evolution of diazotrophy and nodulation in the Burkholderiaceae.</title>
        <authorList>
            <person name="Estrada-de los Santos P."/>
            <person name="Palmer M."/>
            <person name="Chavez-Ramirez B."/>
            <person name="Beukes C."/>
            <person name="Steenkamp E.T."/>
            <person name="Hirsch A.M."/>
            <person name="Manyaka P."/>
            <person name="Maluk M."/>
            <person name="Lafos M."/>
            <person name="Crook M."/>
            <person name="Gross E."/>
            <person name="Simon M.F."/>
            <person name="Bueno dos Reis Junior F."/>
            <person name="Poole P.S."/>
            <person name="Venter S.N."/>
            <person name="James E.K."/>
        </authorList>
    </citation>
    <scope>NUCLEOTIDE SEQUENCE [LARGE SCALE GENOMIC DNA]</scope>
    <source>
        <strain evidence="8 9">GP25-8</strain>
    </source>
</reference>
<comment type="cofactor">
    <cofactor evidence="1">
        <name>pyridoxal 5'-phosphate</name>
        <dbReference type="ChEBI" id="CHEBI:597326"/>
    </cofactor>
</comment>
<dbReference type="CDD" id="cd00609">
    <property type="entry name" value="AAT_like"/>
    <property type="match status" value="1"/>
</dbReference>
<dbReference type="InterPro" id="IPR004839">
    <property type="entry name" value="Aminotransferase_I/II_large"/>
</dbReference>
<dbReference type="InterPro" id="IPR015421">
    <property type="entry name" value="PyrdxlP-dep_Trfase_major"/>
</dbReference>